<dbReference type="Gene3D" id="3.30.70.1280">
    <property type="entry name" value="SP0830-like domains"/>
    <property type="match status" value="1"/>
</dbReference>
<keyword evidence="2" id="KW-1185">Reference proteome</keyword>
<evidence type="ECO:0000313" key="1">
    <source>
        <dbReference type="EMBL" id="TDQ41080.1"/>
    </source>
</evidence>
<evidence type="ECO:0000313" key="2">
    <source>
        <dbReference type="Proteomes" id="UP000295632"/>
    </source>
</evidence>
<dbReference type="EMBL" id="SNYJ01000004">
    <property type="protein sequence ID" value="TDQ41080.1"/>
    <property type="molecule type" value="Genomic_DNA"/>
</dbReference>
<proteinExistence type="predicted"/>
<dbReference type="AlphaFoldDB" id="A0A4R6U3T6"/>
<gene>
    <name evidence="1" type="ORF">EV213_10478</name>
</gene>
<protein>
    <submittedName>
        <fullName evidence="1">Uncharacterized protein (DUF1697 family)</fullName>
    </submittedName>
</protein>
<accession>A0A4R6U3T6</accession>
<organism evidence="1 2">
    <name type="scientific">Aureibacillus halotolerans</name>
    <dbReference type="NCBI Taxonomy" id="1508390"/>
    <lineage>
        <taxon>Bacteria</taxon>
        <taxon>Bacillati</taxon>
        <taxon>Bacillota</taxon>
        <taxon>Bacilli</taxon>
        <taxon>Bacillales</taxon>
        <taxon>Bacillaceae</taxon>
        <taxon>Aureibacillus</taxon>
    </lineage>
</organism>
<sequence length="177" mass="19736">MTTYIAFLRGINVGGHKKVPMADLRKGLEGMGLEHVKTYIQSGNVVFTSNADKVSLRSDMEAHCLKVFGFHIDIALKTLKELQDIISSCPYDINDVPEGGNVYFVLATDELPDTMETELATRADGKDDYTLTGHTLFLFLRQSIRTTPLAKAIKTDVTTRNWNTMHKLLALAEDITE</sequence>
<dbReference type="Proteomes" id="UP000295632">
    <property type="component" value="Unassembled WGS sequence"/>
</dbReference>
<dbReference type="Pfam" id="PF08002">
    <property type="entry name" value="DUF1697"/>
    <property type="match status" value="1"/>
</dbReference>
<name>A0A4R6U3T6_9BACI</name>
<dbReference type="RefSeq" id="WP_133579683.1">
    <property type="nucleotide sequence ID" value="NZ_SNYJ01000004.1"/>
</dbReference>
<dbReference type="PANTHER" id="PTHR36439:SF1">
    <property type="entry name" value="DUF1697 DOMAIN-CONTAINING PROTEIN"/>
    <property type="match status" value="1"/>
</dbReference>
<dbReference type="OrthoDB" id="9806494at2"/>
<dbReference type="PANTHER" id="PTHR36439">
    <property type="entry name" value="BLL4334 PROTEIN"/>
    <property type="match status" value="1"/>
</dbReference>
<dbReference type="SUPFAM" id="SSF160379">
    <property type="entry name" value="SP0830-like"/>
    <property type="match status" value="1"/>
</dbReference>
<comment type="caution">
    <text evidence="1">The sequence shown here is derived from an EMBL/GenBank/DDBJ whole genome shotgun (WGS) entry which is preliminary data.</text>
</comment>
<reference evidence="1 2" key="1">
    <citation type="submission" date="2019-03" db="EMBL/GenBank/DDBJ databases">
        <title>Genomic Encyclopedia of Type Strains, Phase IV (KMG-IV): sequencing the most valuable type-strain genomes for metagenomic binning, comparative biology and taxonomic classification.</title>
        <authorList>
            <person name="Goeker M."/>
        </authorList>
    </citation>
    <scope>NUCLEOTIDE SEQUENCE [LARGE SCALE GENOMIC DNA]</scope>
    <source>
        <strain evidence="1 2">DSM 28697</strain>
    </source>
</reference>
<dbReference type="InterPro" id="IPR012545">
    <property type="entry name" value="DUF1697"/>
</dbReference>
<dbReference type="PIRSF" id="PIRSF008502">
    <property type="entry name" value="UCP008502"/>
    <property type="match status" value="1"/>
</dbReference>